<evidence type="ECO:0000256" key="13">
    <source>
        <dbReference type="RuleBase" id="RU362085"/>
    </source>
</evidence>
<dbReference type="Proteomes" id="UP000076964">
    <property type="component" value="Unassembled WGS sequence"/>
</dbReference>
<dbReference type="AlphaFoldDB" id="A0A177E9A8"/>
<evidence type="ECO:0000256" key="9">
    <source>
        <dbReference type="ARBA" id="ARBA00023235"/>
    </source>
</evidence>
<comment type="catalytic activity">
    <reaction evidence="11 13">
        <text>ATP + H2O = ADP + phosphate + H(+)</text>
        <dbReference type="Rhea" id="RHEA:13065"/>
        <dbReference type="ChEBI" id="CHEBI:15377"/>
        <dbReference type="ChEBI" id="CHEBI:15378"/>
        <dbReference type="ChEBI" id="CHEBI:30616"/>
        <dbReference type="ChEBI" id="CHEBI:43474"/>
        <dbReference type="ChEBI" id="CHEBI:456216"/>
        <dbReference type="EC" id="5.6.2.3"/>
    </reaction>
</comment>
<evidence type="ECO:0000256" key="12">
    <source>
        <dbReference type="NCBIfam" id="TIGR00665"/>
    </source>
</evidence>
<dbReference type="OrthoDB" id="9773982at2"/>
<dbReference type="Pfam" id="PF03796">
    <property type="entry name" value="DnaB_C"/>
    <property type="match status" value="1"/>
</dbReference>
<dbReference type="GO" id="GO:0016887">
    <property type="term" value="F:ATP hydrolysis activity"/>
    <property type="evidence" value="ECO:0007669"/>
    <property type="project" value="RHEA"/>
</dbReference>
<evidence type="ECO:0000256" key="11">
    <source>
        <dbReference type="ARBA" id="ARBA00048954"/>
    </source>
</evidence>
<reference evidence="15 16" key="1">
    <citation type="submission" date="2016-02" db="EMBL/GenBank/DDBJ databases">
        <title>Draft genome sequence of Thermodesulfatator sp. S606.</title>
        <authorList>
            <person name="Lai Q."/>
            <person name="Cao J."/>
            <person name="Dupont S."/>
            <person name="Shao Z."/>
            <person name="Jebbar M."/>
            <person name="Alain K."/>
        </authorList>
    </citation>
    <scope>NUCLEOTIDE SEQUENCE [LARGE SCALE GENOMIC DNA]</scope>
    <source>
        <strain evidence="15 16">S606</strain>
    </source>
</reference>
<dbReference type="PANTHER" id="PTHR30153:SF2">
    <property type="entry name" value="REPLICATIVE DNA HELICASE"/>
    <property type="match status" value="1"/>
</dbReference>
<dbReference type="FunFam" id="3.40.50.300:FF:000076">
    <property type="entry name" value="Replicative DNA helicase"/>
    <property type="match status" value="1"/>
</dbReference>
<dbReference type="InterPro" id="IPR003593">
    <property type="entry name" value="AAA+_ATPase"/>
</dbReference>
<dbReference type="FunFam" id="1.10.860.10:FF:000001">
    <property type="entry name" value="Replicative DNA helicase"/>
    <property type="match status" value="1"/>
</dbReference>
<dbReference type="GO" id="GO:1990077">
    <property type="term" value="C:primosome complex"/>
    <property type="evidence" value="ECO:0007669"/>
    <property type="project" value="UniProtKB-UniRule"/>
</dbReference>
<dbReference type="Pfam" id="PF00772">
    <property type="entry name" value="DnaB"/>
    <property type="match status" value="1"/>
</dbReference>
<dbReference type="SMART" id="SM00382">
    <property type="entry name" value="AAA"/>
    <property type="match status" value="1"/>
</dbReference>
<keyword evidence="7 13" id="KW-0067">ATP-binding</keyword>
<accession>A0A177E9A8</accession>
<dbReference type="GO" id="GO:0005524">
    <property type="term" value="F:ATP binding"/>
    <property type="evidence" value="ECO:0007669"/>
    <property type="project" value="UniProtKB-UniRule"/>
</dbReference>
<dbReference type="InterPro" id="IPR007693">
    <property type="entry name" value="DNA_helicase_DnaB-like_N"/>
</dbReference>
<evidence type="ECO:0000256" key="8">
    <source>
        <dbReference type="ARBA" id="ARBA00023125"/>
    </source>
</evidence>
<dbReference type="SUPFAM" id="SSF48024">
    <property type="entry name" value="N-terminal domain of DnaB helicase"/>
    <property type="match status" value="1"/>
</dbReference>
<dbReference type="GO" id="GO:0006269">
    <property type="term" value="P:DNA replication, synthesis of primer"/>
    <property type="evidence" value="ECO:0007669"/>
    <property type="project" value="UniProtKB-UniRule"/>
</dbReference>
<evidence type="ECO:0000256" key="7">
    <source>
        <dbReference type="ARBA" id="ARBA00022840"/>
    </source>
</evidence>
<dbReference type="InterPro" id="IPR036185">
    <property type="entry name" value="DNA_heli_DnaB-like_N_sf"/>
</dbReference>
<comment type="similarity">
    <text evidence="1 13">Belongs to the helicase family. DnaB subfamily.</text>
</comment>
<dbReference type="GO" id="GO:0005829">
    <property type="term" value="C:cytosol"/>
    <property type="evidence" value="ECO:0007669"/>
    <property type="project" value="TreeGrafter"/>
</dbReference>
<keyword evidence="5 13" id="KW-0378">Hydrolase</keyword>
<comment type="caution">
    <text evidence="15">The sequence shown here is derived from an EMBL/GenBank/DDBJ whole genome shotgun (WGS) entry which is preliminary data.</text>
</comment>
<evidence type="ECO:0000256" key="2">
    <source>
        <dbReference type="ARBA" id="ARBA00022515"/>
    </source>
</evidence>
<dbReference type="InterPro" id="IPR027417">
    <property type="entry name" value="P-loop_NTPase"/>
</dbReference>
<evidence type="ECO:0000256" key="4">
    <source>
        <dbReference type="ARBA" id="ARBA00022741"/>
    </source>
</evidence>
<comment type="function">
    <text evidence="10 13">The main replicative DNA helicase, it participates in initiation and elongation during chromosome replication. Travels ahead of the DNA replisome, separating dsDNA into templates for DNA synthesis. A processive ATP-dependent 5'-3' DNA helicase it has DNA-dependent ATPase activity.</text>
</comment>
<evidence type="ECO:0000256" key="5">
    <source>
        <dbReference type="ARBA" id="ARBA00022801"/>
    </source>
</evidence>
<dbReference type="GO" id="GO:0003677">
    <property type="term" value="F:DNA binding"/>
    <property type="evidence" value="ECO:0007669"/>
    <property type="project" value="UniProtKB-UniRule"/>
</dbReference>
<evidence type="ECO:0000256" key="3">
    <source>
        <dbReference type="ARBA" id="ARBA00022705"/>
    </source>
</evidence>
<keyword evidence="9" id="KW-0413">Isomerase</keyword>
<evidence type="ECO:0000259" key="14">
    <source>
        <dbReference type="PROSITE" id="PS51199"/>
    </source>
</evidence>
<keyword evidence="3 13" id="KW-0235">DNA replication</keyword>
<keyword evidence="4 13" id="KW-0547">Nucleotide-binding</keyword>
<dbReference type="NCBIfam" id="TIGR00665">
    <property type="entry name" value="DnaB"/>
    <property type="match status" value="1"/>
</dbReference>
<dbReference type="InterPro" id="IPR007692">
    <property type="entry name" value="DNA_helicase_DnaB"/>
</dbReference>
<dbReference type="CDD" id="cd00984">
    <property type="entry name" value="DnaB_C"/>
    <property type="match status" value="1"/>
</dbReference>
<dbReference type="PANTHER" id="PTHR30153">
    <property type="entry name" value="REPLICATIVE DNA HELICASE DNAB"/>
    <property type="match status" value="1"/>
</dbReference>
<dbReference type="PROSITE" id="PS51199">
    <property type="entry name" value="SF4_HELICASE"/>
    <property type="match status" value="1"/>
</dbReference>
<evidence type="ECO:0000256" key="1">
    <source>
        <dbReference type="ARBA" id="ARBA00008428"/>
    </source>
</evidence>
<protein>
    <recommendedName>
        <fullName evidence="12 13">Replicative DNA helicase</fullName>
        <ecNumber evidence="12 13">5.6.2.3</ecNumber>
    </recommendedName>
</protein>
<sequence>MPRARKREQLFDRVPPQDLEAEKCVLGSIFLDNHALLKVVEFLSPGDFYRAAHGAIYRTMLELFNRNEPIDLVTVHAALKERDLLEQVGGAAYLAELAELVPTAANVVYYANIVREKSILRRLIMASTEIVTRCYEGTDPVDDLLEEAERAIFEIRAQGNKRSFFPIKEVIKDAVLQIEQLHQRREEVTGVPTGFYEFDRLTAGLQNSDLIIVAGRPSMGKTSFALNIAHHAAVENSIPVAIFSLEMSKEQLAMRMLCADARVDAQALRTGRLTDADWQRLTYAANRLSKAPIFIDDTAAISVLELRAKARRLMAEHGLGLIIIDYLQLMRGKERRERREQEISEISSSLKAMAKELNVPVVALSQLNRRVEERPDKRPQLSDLRESGAIEQDADVILFIYRDEVYKKDTLDKGVAEIIIGKQRNGPTGVVRLAFLSQYSTFANLDEDHQPAMAAEVF</sequence>
<dbReference type="RefSeq" id="WP_068540919.1">
    <property type="nucleotide sequence ID" value="NZ_LSFI01000004.1"/>
</dbReference>
<proteinExistence type="inferred from homology"/>
<organism evidence="15 16">
    <name type="scientific">Thermodesulfatator autotrophicus</name>
    <dbReference type="NCBI Taxonomy" id="1795632"/>
    <lineage>
        <taxon>Bacteria</taxon>
        <taxon>Pseudomonadati</taxon>
        <taxon>Thermodesulfobacteriota</taxon>
        <taxon>Thermodesulfobacteria</taxon>
        <taxon>Thermodesulfobacteriales</taxon>
        <taxon>Thermodesulfatatoraceae</taxon>
        <taxon>Thermodesulfatator</taxon>
    </lineage>
</organism>
<dbReference type="InterPro" id="IPR016136">
    <property type="entry name" value="DNA_helicase_N/primase_C"/>
</dbReference>
<evidence type="ECO:0000313" key="15">
    <source>
        <dbReference type="EMBL" id="OAG28537.1"/>
    </source>
</evidence>
<dbReference type="SUPFAM" id="SSF52540">
    <property type="entry name" value="P-loop containing nucleoside triphosphate hydrolases"/>
    <property type="match status" value="1"/>
</dbReference>
<gene>
    <name evidence="15" type="ORF">TH606_01225</name>
</gene>
<keyword evidence="6 13" id="KW-0347">Helicase</keyword>
<dbReference type="NCBIfam" id="NF004384">
    <property type="entry name" value="PRK05748.1"/>
    <property type="match status" value="1"/>
</dbReference>
<dbReference type="GO" id="GO:0043139">
    <property type="term" value="F:5'-3' DNA helicase activity"/>
    <property type="evidence" value="ECO:0007669"/>
    <property type="project" value="UniProtKB-EC"/>
</dbReference>
<dbReference type="EMBL" id="LSFI01000004">
    <property type="protein sequence ID" value="OAG28537.1"/>
    <property type="molecule type" value="Genomic_DNA"/>
</dbReference>
<dbReference type="GO" id="GO:0042802">
    <property type="term" value="F:identical protein binding"/>
    <property type="evidence" value="ECO:0007669"/>
    <property type="project" value="UniProtKB-ARBA"/>
</dbReference>
<keyword evidence="8 13" id="KW-0238">DNA-binding</keyword>
<evidence type="ECO:0000313" key="16">
    <source>
        <dbReference type="Proteomes" id="UP000076964"/>
    </source>
</evidence>
<dbReference type="InterPro" id="IPR007694">
    <property type="entry name" value="DNA_helicase_DnaB-like_C"/>
</dbReference>
<name>A0A177E9A8_9BACT</name>
<dbReference type="Gene3D" id="3.40.50.300">
    <property type="entry name" value="P-loop containing nucleotide triphosphate hydrolases"/>
    <property type="match status" value="1"/>
</dbReference>
<keyword evidence="16" id="KW-1185">Reference proteome</keyword>
<feature type="domain" description="SF4 helicase" evidence="14">
    <location>
        <begin position="184"/>
        <end position="449"/>
    </location>
</feature>
<keyword evidence="2 13" id="KW-0639">Primosome</keyword>
<evidence type="ECO:0000256" key="6">
    <source>
        <dbReference type="ARBA" id="ARBA00022806"/>
    </source>
</evidence>
<dbReference type="EC" id="5.6.2.3" evidence="12 13"/>
<dbReference type="STRING" id="1795632.TH606_01225"/>
<dbReference type="Gene3D" id="1.10.860.10">
    <property type="entry name" value="DNAb Helicase, Chain A"/>
    <property type="match status" value="1"/>
</dbReference>
<evidence type="ECO:0000256" key="10">
    <source>
        <dbReference type="ARBA" id="ARBA00044932"/>
    </source>
</evidence>